<dbReference type="RefSeq" id="WP_144812103.1">
    <property type="nucleotide sequence ID" value="NZ_VLKP01000002.1"/>
</dbReference>
<evidence type="ECO:0000313" key="5">
    <source>
        <dbReference type="Proteomes" id="UP000316471"/>
    </source>
</evidence>
<dbReference type="PANTHER" id="PTHR43544:SF7">
    <property type="entry name" value="NADB-LER2"/>
    <property type="match status" value="1"/>
</dbReference>
<name>A0A562M0T8_9GAMM</name>
<dbReference type="GO" id="GO:0005737">
    <property type="term" value="C:cytoplasm"/>
    <property type="evidence" value="ECO:0007669"/>
    <property type="project" value="TreeGrafter"/>
</dbReference>
<dbReference type="PANTHER" id="PTHR43544">
    <property type="entry name" value="SHORT-CHAIN DEHYDROGENASE/REDUCTASE"/>
    <property type="match status" value="1"/>
</dbReference>
<reference evidence="4 5" key="1">
    <citation type="journal article" date="2015" name="Stand. Genomic Sci.">
        <title>Genomic Encyclopedia of Bacterial and Archaeal Type Strains, Phase III: the genomes of soil and plant-associated and newly described type strains.</title>
        <authorList>
            <person name="Whitman W.B."/>
            <person name="Woyke T."/>
            <person name="Klenk H.P."/>
            <person name="Zhou Y."/>
            <person name="Lilburn T.G."/>
            <person name="Beck B.J."/>
            <person name="De Vos P."/>
            <person name="Vandamme P."/>
            <person name="Eisen J.A."/>
            <person name="Garrity G."/>
            <person name="Hugenholtz P."/>
            <person name="Kyrpides N.C."/>
        </authorList>
    </citation>
    <scope>NUCLEOTIDE SEQUENCE [LARGE SCALE GENOMIC DNA]</scope>
    <source>
        <strain evidence="4 5">CGMCC 1.10136</strain>
    </source>
</reference>
<proteinExistence type="inferred from homology"/>
<dbReference type="AlphaFoldDB" id="A0A562M0T8"/>
<dbReference type="PRINTS" id="PR00080">
    <property type="entry name" value="SDRFAMILY"/>
</dbReference>
<keyword evidence="5" id="KW-1185">Reference proteome</keyword>
<keyword evidence="1" id="KW-0521">NADP</keyword>
<comment type="caution">
    <text evidence="4">The sequence shown here is derived from an EMBL/GenBank/DDBJ whole genome shotgun (WGS) entry which is preliminary data.</text>
</comment>
<dbReference type="Gene3D" id="3.40.50.720">
    <property type="entry name" value="NAD(P)-binding Rossmann-like Domain"/>
    <property type="match status" value="1"/>
</dbReference>
<dbReference type="InterPro" id="IPR036291">
    <property type="entry name" value="NAD(P)-bd_dom_sf"/>
</dbReference>
<evidence type="ECO:0000256" key="2">
    <source>
        <dbReference type="ARBA" id="ARBA00023002"/>
    </source>
</evidence>
<dbReference type="OrthoDB" id="5786478at2"/>
<keyword evidence="2" id="KW-0560">Oxidoreductase</keyword>
<accession>A0A562M0T8</accession>
<evidence type="ECO:0000256" key="3">
    <source>
        <dbReference type="RuleBase" id="RU000363"/>
    </source>
</evidence>
<protein>
    <submittedName>
        <fullName evidence="4">NAD(P)-dependent dehydrogenase (Short-subunit alcohol dehydrogenase family)</fullName>
    </submittedName>
</protein>
<sequence>MTARHSLHCLVTGANRGIGLEFTRQLLARGDRVTATCRHPGRATALNALAGEHPGRLHVLPLDITEAKSHAELVRELPLVGGGIDLLVNNAGVLHSGERFGQLTAGNFEDSFRTNAVGPLLLTQALAPHFVTGAKVVNLSSVLGSIGSVDGFHTPSYAVSKAALNMVTALLAQALAERGATVLAFHPGWVMTDMGGDGAQLPAGDAVAAMLRVVDGATPTDSGRFLNRHGEPVPW</sequence>
<organism evidence="4 5">
    <name type="scientific">Aerolutibacter ruishenii</name>
    <dbReference type="NCBI Taxonomy" id="686800"/>
    <lineage>
        <taxon>Bacteria</taxon>
        <taxon>Pseudomonadati</taxon>
        <taxon>Pseudomonadota</taxon>
        <taxon>Gammaproteobacteria</taxon>
        <taxon>Lysobacterales</taxon>
        <taxon>Lysobacteraceae</taxon>
        <taxon>Aerolutibacter</taxon>
    </lineage>
</organism>
<comment type="similarity">
    <text evidence="3">Belongs to the short-chain dehydrogenases/reductases (SDR) family.</text>
</comment>
<dbReference type="EMBL" id="VLKP01000002">
    <property type="protein sequence ID" value="TWI13564.1"/>
    <property type="molecule type" value="Genomic_DNA"/>
</dbReference>
<dbReference type="SUPFAM" id="SSF51735">
    <property type="entry name" value="NAD(P)-binding Rossmann-fold domains"/>
    <property type="match status" value="1"/>
</dbReference>
<gene>
    <name evidence="4" type="ORF">IP93_00726</name>
</gene>
<evidence type="ECO:0000313" key="4">
    <source>
        <dbReference type="EMBL" id="TWI13564.1"/>
    </source>
</evidence>
<dbReference type="Pfam" id="PF00106">
    <property type="entry name" value="adh_short"/>
    <property type="match status" value="1"/>
</dbReference>
<dbReference type="GO" id="GO:0016491">
    <property type="term" value="F:oxidoreductase activity"/>
    <property type="evidence" value="ECO:0007669"/>
    <property type="project" value="UniProtKB-KW"/>
</dbReference>
<dbReference type="InterPro" id="IPR002347">
    <property type="entry name" value="SDR_fam"/>
</dbReference>
<evidence type="ECO:0000256" key="1">
    <source>
        <dbReference type="ARBA" id="ARBA00022857"/>
    </source>
</evidence>
<dbReference type="InterPro" id="IPR051468">
    <property type="entry name" value="Fungal_SecMetab_SDRs"/>
</dbReference>
<dbReference type="PRINTS" id="PR00081">
    <property type="entry name" value="GDHRDH"/>
</dbReference>
<dbReference type="Proteomes" id="UP000316471">
    <property type="component" value="Unassembled WGS sequence"/>
</dbReference>
<dbReference type="CDD" id="cd05325">
    <property type="entry name" value="carb_red_sniffer_like_SDR_c"/>
    <property type="match status" value="1"/>
</dbReference>